<protein>
    <recommendedName>
        <fullName evidence="2">Methyltransferase type 11 domain-containing protein</fullName>
    </recommendedName>
</protein>
<accession>A0A382C5B7</accession>
<dbReference type="AlphaFoldDB" id="A0A382C5B7"/>
<dbReference type="InterPro" id="IPR013216">
    <property type="entry name" value="Methyltransf_11"/>
</dbReference>
<dbReference type="SUPFAM" id="SSF53335">
    <property type="entry name" value="S-adenosyl-L-methionine-dependent methyltransferases"/>
    <property type="match status" value="1"/>
</dbReference>
<dbReference type="GO" id="GO:0008757">
    <property type="term" value="F:S-adenosylmethionine-dependent methyltransferase activity"/>
    <property type="evidence" value="ECO:0007669"/>
    <property type="project" value="InterPro"/>
</dbReference>
<evidence type="ECO:0000256" key="1">
    <source>
        <dbReference type="SAM" id="MobiDB-lite"/>
    </source>
</evidence>
<evidence type="ECO:0000313" key="3">
    <source>
        <dbReference type="EMBL" id="SVB21074.1"/>
    </source>
</evidence>
<name>A0A382C5B7_9ZZZZ</name>
<feature type="domain" description="Methyltransferase type 11" evidence="2">
    <location>
        <begin position="60"/>
        <end position="151"/>
    </location>
</feature>
<dbReference type="Pfam" id="PF08241">
    <property type="entry name" value="Methyltransf_11"/>
    <property type="match status" value="1"/>
</dbReference>
<sequence>MKRAARDRADADVRVVEAFGEEWSRFSNESLSVSELTEMFEAYMAIFPWDALPEGAVGFDAGCGSGRWAKFVAPRVGYLHCVDASDQALAVARRVLRGFGNVDFRHESLGDLSIDDSSCDFGYSLGVLHHIPDTEEALAVCVAKLRPGAPFLAYLYYDLEEANSYRRLLLACAGRVRWFVSRLPRRIRHFLADALAFTIYLPLARLARVVEQLGKDPSGLPLFQYRSRSFYVMRNDALDRFGTRLEKRFSRHQVVELFHGAGLEEVVFSNDPPWWVALGWRPPDSEIGPASAQRAGRPDPSHR</sequence>
<organism evidence="3">
    <name type="scientific">marine metagenome</name>
    <dbReference type="NCBI Taxonomy" id="408172"/>
    <lineage>
        <taxon>unclassified sequences</taxon>
        <taxon>metagenomes</taxon>
        <taxon>ecological metagenomes</taxon>
    </lineage>
</organism>
<dbReference type="Gene3D" id="3.40.50.150">
    <property type="entry name" value="Vaccinia Virus protein VP39"/>
    <property type="match status" value="1"/>
</dbReference>
<feature type="region of interest" description="Disordered" evidence="1">
    <location>
        <begin position="283"/>
        <end position="303"/>
    </location>
</feature>
<gene>
    <name evidence="3" type="ORF">METZ01_LOCUS173928</name>
</gene>
<dbReference type="CDD" id="cd02440">
    <property type="entry name" value="AdoMet_MTases"/>
    <property type="match status" value="1"/>
</dbReference>
<dbReference type="EMBL" id="UINC01032811">
    <property type="protein sequence ID" value="SVB21074.1"/>
    <property type="molecule type" value="Genomic_DNA"/>
</dbReference>
<evidence type="ECO:0000259" key="2">
    <source>
        <dbReference type="Pfam" id="PF08241"/>
    </source>
</evidence>
<reference evidence="3" key="1">
    <citation type="submission" date="2018-05" db="EMBL/GenBank/DDBJ databases">
        <authorList>
            <person name="Lanie J.A."/>
            <person name="Ng W.-L."/>
            <person name="Kazmierczak K.M."/>
            <person name="Andrzejewski T.M."/>
            <person name="Davidsen T.M."/>
            <person name="Wayne K.J."/>
            <person name="Tettelin H."/>
            <person name="Glass J.I."/>
            <person name="Rusch D."/>
            <person name="Podicherti R."/>
            <person name="Tsui H.-C.T."/>
            <person name="Winkler M.E."/>
        </authorList>
    </citation>
    <scope>NUCLEOTIDE SEQUENCE</scope>
</reference>
<dbReference type="InterPro" id="IPR029063">
    <property type="entry name" value="SAM-dependent_MTases_sf"/>
</dbReference>
<proteinExistence type="predicted"/>